<feature type="domain" description="Methyltransferase" evidence="1">
    <location>
        <begin position="55"/>
        <end position="99"/>
    </location>
</feature>
<dbReference type="SUPFAM" id="SSF53335">
    <property type="entry name" value="S-adenosyl-L-methionine-dependent methyltransferases"/>
    <property type="match status" value="1"/>
</dbReference>
<evidence type="ECO:0000313" key="2">
    <source>
        <dbReference type="EMBL" id="CAD2080003.1"/>
    </source>
</evidence>
<organism evidence="2 3">
    <name type="scientific">Phocicoccus schoeneichii</name>
    <dbReference type="NCBI Taxonomy" id="1812261"/>
    <lineage>
        <taxon>Bacteria</taxon>
        <taxon>Bacillati</taxon>
        <taxon>Bacillota</taxon>
        <taxon>Bacilli</taxon>
        <taxon>Bacillales</taxon>
        <taxon>Salinicoccaceae</taxon>
        <taxon>Phocicoccus</taxon>
    </lineage>
</organism>
<protein>
    <submittedName>
        <fullName evidence="2">Arsenite methyltransferase</fullName>
        <ecNumber evidence="2">2.1.1.137</ecNumber>
    </submittedName>
</protein>
<evidence type="ECO:0000259" key="1">
    <source>
        <dbReference type="Pfam" id="PF13847"/>
    </source>
</evidence>
<dbReference type="EC" id="2.1.1.137" evidence="2"/>
<dbReference type="GO" id="GO:0032259">
    <property type="term" value="P:methylation"/>
    <property type="evidence" value="ECO:0007669"/>
    <property type="project" value="UniProtKB-KW"/>
</dbReference>
<comment type="caution">
    <text evidence="2">The sequence shown here is derived from an EMBL/GenBank/DDBJ whole genome shotgun (WGS) entry which is preliminary data.</text>
</comment>
<dbReference type="EMBL" id="CAJEWE010000011">
    <property type="protein sequence ID" value="CAD2080003.1"/>
    <property type="molecule type" value="Genomic_DNA"/>
</dbReference>
<dbReference type="InterPro" id="IPR025714">
    <property type="entry name" value="Methyltranfer_dom"/>
</dbReference>
<dbReference type="CDD" id="cd02440">
    <property type="entry name" value="AdoMet_MTases"/>
    <property type="match status" value="1"/>
</dbReference>
<dbReference type="Proteomes" id="UP000521032">
    <property type="component" value="Unassembled WGS sequence"/>
</dbReference>
<keyword evidence="2" id="KW-0489">Methyltransferase</keyword>
<proteinExistence type="predicted"/>
<reference evidence="2 3" key="1">
    <citation type="submission" date="2020-07" db="EMBL/GenBank/DDBJ databases">
        <authorList>
            <person name="Criscuolo A."/>
        </authorList>
    </citation>
    <scope>NUCLEOTIDE SEQUENCE [LARGE SCALE GENOMIC DNA]</scope>
    <source>
        <strain evidence="3">CIP 111030</strain>
    </source>
</reference>
<dbReference type="GO" id="GO:0030791">
    <property type="term" value="F:arsenite methyltransferase activity"/>
    <property type="evidence" value="ECO:0007669"/>
    <property type="project" value="UniProtKB-EC"/>
</dbReference>
<dbReference type="Pfam" id="PF13847">
    <property type="entry name" value="Methyltransf_31"/>
    <property type="match status" value="1"/>
</dbReference>
<dbReference type="InterPro" id="IPR029063">
    <property type="entry name" value="SAM-dependent_MTases_sf"/>
</dbReference>
<sequence>MNIESSVIKRYGSAAINHEQNLCCPVEYDTRYLKIIPEEIIEKDYGCGDPLGKIKEGDVVLDLGSGGGKVPYIVSQIVGKTGKVIGVDMNDDMLSLAKKYQG</sequence>
<keyword evidence="3" id="KW-1185">Reference proteome</keyword>
<gene>
    <name evidence="2" type="primary">arsM</name>
    <name evidence="2" type="ORF">JEOSCH030_01768</name>
</gene>
<dbReference type="AlphaFoldDB" id="A0A6V7RNG7"/>
<name>A0A6V7RNG7_9BACL</name>
<evidence type="ECO:0000313" key="3">
    <source>
        <dbReference type="Proteomes" id="UP000521032"/>
    </source>
</evidence>
<dbReference type="RefSeq" id="WP_229713928.1">
    <property type="nucleotide sequence ID" value="NZ_BMDB01000004.1"/>
</dbReference>
<dbReference type="Gene3D" id="3.40.50.150">
    <property type="entry name" value="Vaccinia Virus protein VP39"/>
    <property type="match status" value="1"/>
</dbReference>
<keyword evidence="2" id="KW-0808">Transferase</keyword>
<accession>A0A6V7RNG7</accession>